<dbReference type="CDD" id="cd02440">
    <property type="entry name" value="AdoMet_MTases"/>
    <property type="match status" value="1"/>
</dbReference>
<dbReference type="GO" id="GO:0008757">
    <property type="term" value="F:S-adenosylmethionine-dependent methyltransferase activity"/>
    <property type="evidence" value="ECO:0007669"/>
    <property type="project" value="UniProtKB-ARBA"/>
</dbReference>
<reference evidence="1" key="1">
    <citation type="submission" date="2019-07" db="EMBL/GenBank/DDBJ databases">
        <authorList>
            <person name="Palmer J.M."/>
        </authorList>
    </citation>
    <scope>NUCLEOTIDE SEQUENCE</scope>
    <source>
        <strain evidence="1">PC9</strain>
    </source>
</reference>
<gene>
    <name evidence="1" type="ORF">PC9H_008308</name>
</gene>
<dbReference type="Gene3D" id="3.40.50.150">
    <property type="entry name" value="Vaccinia Virus protein VP39"/>
    <property type="match status" value="1"/>
</dbReference>
<evidence type="ECO:0000313" key="2">
    <source>
        <dbReference type="Proteomes" id="UP000623687"/>
    </source>
</evidence>
<organism evidence="1 2">
    <name type="scientific">Pleurotus ostreatus</name>
    <name type="common">Oyster mushroom</name>
    <name type="synonym">White-rot fungus</name>
    <dbReference type="NCBI Taxonomy" id="5322"/>
    <lineage>
        <taxon>Eukaryota</taxon>
        <taxon>Fungi</taxon>
        <taxon>Dikarya</taxon>
        <taxon>Basidiomycota</taxon>
        <taxon>Agaricomycotina</taxon>
        <taxon>Agaricomycetes</taxon>
        <taxon>Agaricomycetidae</taxon>
        <taxon>Agaricales</taxon>
        <taxon>Pleurotineae</taxon>
        <taxon>Pleurotaceae</taxon>
        <taxon>Pleurotus</taxon>
    </lineage>
</organism>
<name>A0A8H6ZSF0_PLEOS</name>
<dbReference type="Proteomes" id="UP000623687">
    <property type="component" value="Unassembled WGS sequence"/>
</dbReference>
<accession>A0A8H6ZSF0</accession>
<dbReference type="SUPFAM" id="SSF53335">
    <property type="entry name" value="S-adenosyl-L-methionine-dependent methyltransferases"/>
    <property type="match status" value="1"/>
</dbReference>
<dbReference type="InterPro" id="IPR019410">
    <property type="entry name" value="Methyltransf_16"/>
</dbReference>
<dbReference type="GeneID" id="59378126"/>
<dbReference type="Pfam" id="PF10294">
    <property type="entry name" value="Methyltransf_16"/>
    <property type="match status" value="1"/>
</dbReference>
<dbReference type="EMBL" id="JACETU010000006">
    <property type="protein sequence ID" value="KAF7425946.1"/>
    <property type="molecule type" value="Genomic_DNA"/>
</dbReference>
<dbReference type="VEuPathDB" id="FungiDB:PC9H_008308"/>
<dbReference type="InterPro" id="IPR029063">
    <property type="entry name" value="SAM-dependent_MTases_sf"/>
</dbReference>
<dbReference type="PANTHER" id="PTHR14614:SF147">
    <property type="entry name" value="S-ADENOSYLMETHIONINE-DEPENDENT METHYLTRANSFERASE OF THE SEVEN BETA-STRAND FAMILY"/>
    <property type="match status" value="1"/>
</dbReference>
<proteinExistence type="predicted"/>
<dbReference type="PANTHER" id="PTHR14614">
    <property type="entry name" value="HEPATOCELLULAR CARCINOMA-ASSOCIATED ANTIGEN"/>
    <property type="match status" value="1"/>
</dbReference>
<comment type="caution">
    <text evidence="1">The sequence shown here is derived from an EMBL/GenBank/DDBJ whole genome shotgun (WGS) entry which is preliminary data.</text>
</comment>
<keyword evidence="2" id="KW-1185">Reference proteome</keyword>
<sequence>MNNLEPPPTSRLPPIKALRISTAESLDSALTYLRLRYSPEVRGTKRTSRKVVFSSYAVAKCVDSNQEGLDGHEPSDDFDDLRGSDDFERSYALRWLTCLIAQLDDTGDDQEAANEAAIPLDRREILIQEAASLLALCSGTAGAGSFIREFSFATSSHSSPPSPTTEAVGTIQIQLRDVPLDNHDYGSVGAQTWGGACVLSAEIAENPSKFGLLSSCDQLRVLELGAGTGLVSLTIAKLLEQRVKKAFILASDFFPSVLSNLKSNIHLNFPHLRPSDPTQIEGSFLDWSQYESLLPQNQHSTFDQPFDLIVGADIIYEDKHAEWIKHCLEILLKKPSAGGHAPAPKFHLVIPLRHTHENESHSVEVVFPWADDRVEGEKRLCILHKEIISCDGRSGNERPGNAKEEVEYAYYHIGWY</sequence>
<dbReference type="AlphaFoldDB" id="A0A8H6ZSF0"/>
<dbReference type="RefSeq" id="XP_036629250.1">
    <property type="nucleotide sequence ID" value="XM_036777822.1"/>
</dbReference>
<evidence type="ECO:0000313" key="1">
    <source>
        <dbReference type="EMBL" id="KAF7425946.1"/>
    </source>
</evidence>
<protein>
    <submittedName>
        <fullName evidence="1">Uncharacterized protein</fullName>
    </submittedName>
</protein>
<dbReference type="OrthoDB" id="433955at2759"/>